<dbReference type="OrthoDB" id="2770090at2759"/>
<reference evidence="1 2" key="1">
    <citation type="journal article" date="2019" name="Nat. Ecol. Evol.">
        <title>Megaphylogeny resolves global patterns of mushroom evolution.</title>
        <authorList>
            <person name="Varga T."/>
            <person name="Krizsan K."/>
            <person name="Foldi C."/>
            <person name="Dima B."/>
            <person name="Sanchez-Garcia M."/>
            <person name="Sanchez-Ramirez S."/>
            <person name="Szollosi G.J."/>
            <person name="Szarkandi J.G."/>
            <person name="Papp V."/>
            <person name="Albert L."/>
            <person name="Andreopoulos W."/>
            <person name="Angelini C."/>
            <person name="Antonin V."/>
            <person name="Barry K.W."/>
            <person name="Bougher N.L."/>
            <person name="Buchanan P."/>
            <person name="Buyck B."/>
            <person name="Bense V."/>
            <person name="Catcheside P."/>
            <person name="Chovatia M."/>
            <person name="Cooper J."/>
            <person name="Damon W."/>
            <person name="Desjardin D."/>
            <person name="Finy P."/>
            <person name="Geml J."/>
            <person name="Haridas S."/>
            <person name="Hughes K."/>
            <person name="Justo A."/>
            <person name="Karasinski D."/>
            <person name="Kautmanova I."/>
            <person name="Kiss B."/>
            <person name="Kocsube S."/>
            <person name="Kotiranta H."/>
            <person name="LaButti K.M."/>
            <person name="Lechner B.E."/>
            <person name="Liimatainen K."/>
            <person name="Lipzen A."/>
            <person name="Lukacs Z."/>
            <person name="Mihaltcheva S."/>
            <person name="Morgado L.N."/>
            <person name="Niskanen T."/>
            <person name="Noordeloos M.E."/>
            <person name="Ohm R.A."/>
            <person name="Ortiz-Santana B."/>
            <person name="Ovrebo C."/>
            <person name="Racz N."/>
            <person name="Riley R."/>
            <person name="Savchenko A."/>
            <person name="Shiryaev A."/>
            <person name="Soop K."/>
            <person name="Spirin V."/>
            <person name="Szebenyi C."/>
            <person name="Tomsovsky M."/>
            <person name="Tulloss R.E."/>
            <person name="Uehling J."/>
            <person name="Grigoriev I.V."/>
            <person name="Vagvolgyi C."/>
            <person name="Papp T."/>
            <person name="Martin F.M."/>
            <person name="Miettinen O."/>
            <person name="Hibbett D.S."/>
            <person name="Nagy L.G."/>
        </authorList>
    </citation>
    <scope>NUCLEOTIDE SEQUENCE [LARGE SCALE GENOMIC DNA]</scope>
    <source>
        <strain evidence="1 2">CBS 309.79</strain>
    </source>
</reference>
<keyword evidence="2" id="KW-1185">Reference proteome</keyword>
<gene>
    <name evidence="1" type="ORF">BDV98DRAFT_504779</name>
</gene>
<name>A0A5C3QND6_9AGAR</name>
<dbReference type="EMBL" id="ML178821">
    <property type="protein sequence ID" value="TFL02868.1"/>
    <property type="molecule type" value="Genomic_DNA"/>
</dbReference>
<dbReference type="AlphaFoldDB" id="A0A5C3QND6"/>
<protein>
    <submittedName>
        <fullName evidence="1">Uncharacterized protein</fullName>
    </submittedName>
</protein>
<proteinExistence type="predicted"/>
<accession>A0A5C3QND6</accession>
<evidence type="ECO:0000313" key="2">
    <source>
        <dbReference type="Proteomes" id="UP000305067"/>
    </source>
</evidence>
<organism evidence="1 2">
    <name type="scientific">Pterulicium gracile</name>
    <dbReference type="NCBI Taxonomy" id="1884261"/>
    <lineage>
        <taxon>Eukaryota</taxon>
        <taxon>Fungi</taxon>
        <taxon>Dikarya</taxon>
        <taxon>Basidiomycota</taxon>
        <taxon>Agaricomycotina</taxon>
        <taxon>Agaricomycetes</taxon>
        <taxon>Agaricomycetidae</taxon>
        <taxon>Agaricales</taxon>
        <taxon>Pleurotineae</taxon>
        <taxon>Pterulaceae</taxon>
        <taxon>Pterulicium</taxon>
    </lineage>
</organism>
<sequence length="182" mass="20860">MRAPLASLYRLFLRTTTSSVLYHKVATLNLKSLYRFEFRNAAASVKKLEAATTPQTHLQARLQQWNERADNTLALLYNSSLYRGLPHRLTHNLALFVLGHHQRRRFAQKYSGVWKANLPANSPEYKLPQVRNLGGKRSPRQQGEDALNAGAFNALDEVVRLAEGRNKIFMGRMTTTRRKLRS</sequence>
<evidence type="ECO:0000313" key="1">
    <source>
        <dbReference type="EMBL" id="TFL02868.1"/>
    </source>
</evidence>
<dbReference type="Proteomes" id="UP000305067">
    <property type="component" value="Unassembled WGS sequence"/>
</dbReference>